<dbReference type="EnsemblMetazoa" id="XM_019993627.1">
    <property type="protein sequence ID" value="XP_019849186.1"/>
    <property type="gene ID" value="LOC105316856"/>
</dbReference>
<reference evidence="5" key="2">
    <citation type="submission" date="2017-05" db="UniProtKB">
        <authorList>
            <consortium name="EnsemblMetazoa"/>
        </authorList>
    </citation>
    <scope>IDENTIFICATION</scope>
</reference>
<dbReference type="InterPro" id="IPR036291">
    <property type="entry name" value="NAD(P)-bd_dom_sf"/>
</dbReference>
<evidence type="ECO:0000256" key="3">
    <source>
        <dbReference type="SAM" id="MobiDB-lite"/>
    </source>
</evidence>
<sequence>MSEEVDPISTEQTEQETQNKEPASTETAAASKDPPPPSTEGEDSSKDPAPPSTEGEDSSKDPPPPSTEGEDSSKDPAPASTEGEGSSTDPPPPSTDPPVSAAAEAPPPTGEASPKVERPQLNMVGVVIGGTGATGRSLVSYLLRSKKEEWSKVILFSRRTIDNVPGVNLEEEKSSGRLVEHVVGDMFAVPEDEIKSKCEGADVFFCCLGTTRRAAGSAEAFVRIDRDLVVRFAEQAKAAGIPHFSLLTSYGSNPNSFFLYTKTKGQVEEAVRQLNFSYTTILRPGLLGRGGERRLAEKIAGIFFKALPVETLAQAMAIDAYQYKGSSTGATATDNVVIMTNSDIYRTAQAGQ</sequence>
<evidence type="ECO:0000313" key="5">
    <source>
        <dbReference type="EnsemblMetazoa" id="Aqu2.1.38654_001"/>
    </source>
</evidence>
<dbReference type="Proteomes" id="UP000007879">
    <property type="component" value="Unassembled WGS sequence"/>
</dbReference>
<dbReference type="InParanoid" id="A0A1X7VFX1"/>
<feature type="region of interest" description="Disordered" evidence="3">
    <location>
        <begin position="1"/>
        <end position="118"/>
    </location>
</feature>
<evidence type="ECO:0000256" key="2">
    <source>
        <dbReference type="ARBA" id="ARBA00093604"/>
    </source>
</evidence>
<dbReference type="EnsemblMetazoa" id="XM_011412091.2">
    <property type="protein sequence ID" value="XP_011410393.1"/>
    <property type="gene ID" value="LOC105316856"/>
</dbReference>
<dbReference type="GO" id="GO:0003824">
    <property type="term" value="F:catalytic activity"/>
    <property type="evidence" value="ECO:0007669"/>
    <property type="project" value="UniProtKB-ARBA"/>
</dbReference>
<evidence type="ECO:0000259" key="4">
    <source>
        <dbReference type="Pfam" id="PF13460"/>
    </source>
</evidence>
<dbReference type="GO" id="GO:0005737">
    <property type="term" value="C:cytoplasm"/>
    <property type="evidence" value="ECO:0007669"/>
    <property type="project" value="TreeGrafter"/>
</dbReference>
<dbReference type="AlphaFoldDB" id="A0A1X7VFX1"/>
<gene>
    <name evidence="5" type="primary">105316856</name>
</gene>
<keyword evidence="6" id="KW-1185">Reference proteome</keyword>
<dbReference type="SUPFAM" id="SSF51735">
    <property type="entry name" value="NAD(P)-binding Rossmann-fold domains"/>
    <property type="match status" value="1"/>
</dbReference>
<dbReference type="FunCoup" id="A0A1X7VFX1">
    <property type="interactions" value="151"/>
</dbReference>
<evidence type="ECO:0000256" key="1">
    <source>
        <dbReference type="ARBA" id="ARBA00093483"/>
    </source>
</evidence>
<dbReference type="Pfam" id="PF13460">
    <property type="entry name" value="NAD_binding_10"/>
    <property type="match status" value="1"/>
</dbReference>
<proteinExistence type="predicted"/>
<evidence type="ECO:0000313" key="6">
    <source>
        <dbReference type="Proteomes" id="UP000007879"/>
    </source>
</evidence>
<dbReference type="eggNOG" id="KOG4039">
    <property type="taxonomic scope" value="Eukaryota"/>
</dbReference>
<dbReference type="KEGG" id="aqu:105316856"/>
<dbReference type="EnsemblMetazoa" id="Aqu2.1.38654_001">
    <property type="protein sequence ID" value="Aqu2.1.38654_001"/>
    <property type="gene ID" value="Aqu2.1.38654"/>
</dbReference>
<comment type="subunit">
    <text evidence="1">Monomer. Forms homodimers during oxidative stress. Interacts (via N-terminus) with elongation factor EEF1A1 (via middle-region); the interaction is direct and competes with EEF1A1 binding to guanyl-nucleotide exchange factor EEF1B2, thereby inhibiting GDP for GTP exchange and reactivation of EEF1A1. Interacts with nuclear transport receptors XPO4, IPO5/RANBP5, IPO7, IPO9 and KPNB1 as well as GCN1L1/GCN1 and LRPPRC probably through their HEAT repeats. Binds NCOA5/CIA.</text>
</comment>
<protein>
    <recommendedName>
        <fullName evidence="2">Protein HTATIP2</fullName>
    </recommendedName>
</protein>
<feature type="domain" description="NAD(P)-binding" evidence="4">
    <location>
        <begin position="129"/>
        <end position="293"/>
    </location>
</feature>
<dbReference type="PANTHER" id="PTHR14097">
    <property type="entry name" value="OXIDOREDUCTASE HTATIP2"/>
    <property type="match status" value="1"/>
</dbReference>
<dbReference type="STRING" id="400682.A0A1X7VFX1"/>
<dbReference type="OrthoDB" id="430436at2759"/>
<dbReference type="PANTHER" id="PTHR14097:SF7">
    <property type="entry name" value="OXIDOREDUCTASE HTATIP2"/>
    <property type="match status" value="1"/>
</dbReference>
<dbReference type="Gene3D" id="3.40.50.720">
    <property type="entry name" value="NAD(P)-binding Rossmann-like Domain"/>
    <property type="match status" value="1"/>
</dbReference>
<dbReference type="GO" id="GO:0051170">
    <property type="term" value="P:import into nucleus"/>
    <property type="evidence" value="ECO:0007669"/>
    <property type="project" value="TreeGrafter"/>
</dbReference>
<dbReference type="InterPro" id="IPR016040">
    <property type="entry name" value="NAD(P)-bd_dom"/>
</dbReference>
<dbReference type="EnsemblMetazoa" id="XM_019993628.1">
    <property type="protein sequence ID" value="XP_019849187.1"/>
    <property type="gene ID" value="LOC105316856"/>
</dbReference>
<reference evidence="6" key="1">
    <citation type="journal article" date="2010" name="Nature">
        <title>The Amphimedon queenslandica genome and the evolution of animal complexity.</title>
        <authorList>
            <person name="Srivastava M."/>
            <person name="Simakov O."/>
            <person name="Chapman J."/>
            <person name="Fahey B."/>
            <person name="Gauthier M.E."/>
            <person name="Mitros T."/>
            <person name="Richards G.S."/>
            <person name="Conaco C."/>
            <person name="Dacre M."/>
            <person name="Hellsten U."/>
            <person name="Larroux C."/>
            <person name="Putnam N.H."/>
            <person name="Stanke M."/>
            <person name="Adamska M."/>
            <person name="Darling A."/>
            <person name="Degnan S.M."/>
            <person name="Oakley T.H."/>
            <person name="Plachetzki D.C."/>
            <person name="Zhai Y."/>
            <person name="Adamski M."/>
            <person name="Calcino A."/>
            <person name="Cummins S.F."/>
            <person name="Goodstein D.M."/>
            <person name="Harris C."/>
            <person name="Jackson D.J."/>
            <person name="Leys S.P."/>
            <person name="Shu S."/>
            <person name="Woodcroft B.J."/>
            <person name="Vervoort M."/>
            <person name="Kosik K.S."/>
            <person name="Manning G."/>
            <person name="Degnan B.M."/>
            <person name="Rokhsar D.S."/>
        </authorList>
    </citation>
    <scope>NUCLEOTIDE SEQUENCE [LARGE SCALE GENOMIC DNA]</scope>
</reference>
<accession>A0A1X7VFX1</accession>
<organism evidence="5">
    <name type="scientific">Amphimedon queenslandica</name>
    <name type="common">Sponge</name>
    <dbReference type="NCBI Taxonomy" id="400682"/>
    <lineage>
        <taxon>Eukaryota</taxon>
        <taxon>Metazoa</taxon>
        <taxon>Porifera</taxon>
        <taxon>Demospongiae</taxon>
        <taxon>Heteroscleromorpha</taxon>
        <taxon>Haplosclerida</taxon>
        <taxon>Niphatidae</taxon>
        <taxon>Amphimedon</taxon>
    </lineage>
</organism>
<name>A0A1X7VFX1_AMPQE</name>